<feature type="chain" id="PRO_5047225988" description="LPS-assembly lipoprotein LptE" evidence="7">
    <location>
        <begin position="21"/>
        <end position="168"/>
    </location>
</feature>
<dbReference type="HAMAP" id="MF_01186">
    <property type="entry name" value="LPS_assembly_LptE"/>
    <property type="match status" value="1"/>
</dbReference>
<dbReference type="EMBL" id="JBHSRS010000018">
    <property type="protein sequence ID" value="MFC6281475.1"/>
    <property type="molecule type" value="Genomic_DNA"/>
</dbReference>
<evidence type="ECO:0000256" key="5">
    <source>
        <dbReference type="ARBA" id="ARBA00023288"/>
    </source>
</evidence>
<keyword evidence="3" id="KW-0564">Palmitate</keyword>
<evidence type="ECO:0000256" key="4">
    <source>
        <dbReference type="ARBA" id="ARBA00023237"/>
    </source>
</evidence>
<sequence length="168" mass="18986">MQRRLWLTLMASGAALNLAACGFELRKAPNFPFKTLYSPFPEGSALGVELRRSLESGGTVQVITDPRLIDQADVILDLLGEVREKIVVSRNAAGLVREFQLRIRFRFRLRTPKGKELIPDAEIVQQRDISFNESAVLAKESEEALLYREMQSDIVQQVMRRLAAVTEL</sequence>
<evidence type="ECO:0000256" key="3">
    <source>
        <dbReference type="ARBA" id="ARBA00023139"/>
    </source>
</evidence>
<comment type="function">
    <text evidence="6">Together with LptD, is involved in the assembly of lipopolysaccharide (LPS) at the surface of the outer membrane. Required for the proper assembly of LptD. Binds LPS and may serve as the LPS recognition site at the outer membrane.</text>
</comment>
<dbReference type="Proteomes" id="UP001596270">
    <property type="component" value="Unassembled WGS sequence"/>
</dbReference>
<evidence type="ECO:0000313" key="9">
    <source>
        <dbReference type="Proteomes" id="UP001596270"/>
    </source>
</evidence>
<dbReference type="InterPro" id="IPR007485">
    <property type="entry name" value="LPS_assembly_LptE"/>
</dbReference>
<keyword evidence="9" id="KW-1185">Reference proteome</keyword>
<feature type="signal peptide" evidence="7">
    <location>
        <begin position="1"/>
        <end position="20"/>
    </location>
</feature>
<keyword evidence="4 6" id="KW-0998">Cell outer membrane</keyword>
<dbReference type="Pfam" id="PF04390">
    <property type="entry name" value="LptE"/>
    <property type="match status" value="1"/>
</dbReference>
<comment type="caution">
    <text evidence="8">The sequence shown here is derived from an EMBL/GenBank/DDBJ whole genome shotgun (WGS) entry which is preliminary data.</text>
</comment>
<proteinExistence type="inferred from homology"/>
<evidence type="ECO:0000256" key="6">
    <source>
        <dbReference type="HAMAP-Rule" id="MF_01186"/>
    </source>
</evidence>
<accession>A0ABW1TW45</accession>
<evidence type="ECO:0000256" key="1">
    <source>
        <dbReference type="ARBA" id="ARBA00022729"/>
    </source>
</evidence>
<reference evidence="9" key="1">
    <citation type="journal article" date="2019" name="Int. J. Syst. Evol. Microbiol.">
        <title>The Global Catalogue of Microorganisms (GCM) 10K type strain sequencing project: providing services to taxonomists for standard genome sequencing and annotation.</title>
        <authorList>
            <consortium name="The Broad Institute Genomics Platform"/>
            <consortium name="The Broad Institute Genome Sequencing Center for Infectious Disease"/>
            <person name="Wu L."/>
            <person name="Ma J."/>
        </authorList>
    </citation>
    <scope>NUCLEOTIDE SEQUENCE [LARGE SCALE GENOMIC DNA]</scope>
    <source>
        <strain evidence="9">CCUG 39402</strain>
    </source>
</reference>
<keyword evidence="2 6" id="KW-0472">Membrane</keyword>
<comment type="similarity">
    <text evidence="6">Belongs to the LptE lipoprotein family.</text>
</comment>
<evidence type="ECO:0000256" key="2">
    <source>
        <dbReference type="ARBA" id="ARBA00023136"/>
    </source>
</evidence>
<dbReference type="Gene3D" id="3.30.160.150">
    <property type="entry name" value="Lipoprotein like domain"/>
    <property type="match status" value="1"/>
</dbReference>
<dbReference type="PANTHER" id="PTHR38098">
    <property type="entry name" value="LPS-ASSEMBLY LIPOPROTEIN LPTE"/>
    <property type="match status" value="1"/>
</dbReference>
<name>A0ABW1TW45_9BURK</name>
<keyword evidence="5 8" id="KW-0449">Lipoprotein</keyword>
<gene>
    <name evidence="6 8" type="primary">lptE</name>
    <name evidence="8" type="ORF">ACFQND_09555</name>
</gene>
<dbReference type="RefSeq" id="WP_371439139.1">
    <property type="nucleotide sequence ID" value="NZ_JBHSRS010000018.1"/>
</dbReference>
<keyword evidence="1 7" id="KW-0732">Signal</keyword>
<evidence type="ECO:0000256" key="7">
    <source>
        <dbReference type="SAM" id="SignalP"/>
    </source>
</evidence>
<evidence type="ECO:0000313" key="8">
    <source>
        <dbReference type="EMBL" id="MFC6281475.1"/>
    </source>
</evidence>
<comment type="subunit">
    <text evidence="6">Component of the lipopolysaccharide transport and assembly complex. Interacts with LptD.</text>
</comment>
<organism evidence="8 9">
    <name type="scientific">Polaromonas aquatica</name>
    <dbReference type="NCBI Taxonomy" id="332657"/>
    <lineage>
        <taxon>Bacteria</taxon>
        <taxon>Pseudomonadati</taxon>
        <taxon>Pseudomonadota</taxon>
        <taxon>Betaproteobacteria</taxon>
        <taxon>Burkholderiales</taxon>
        <taxon>Comamonadaceae</taxon>
        <taxon>Polaromonas</taxon>
    </lineage>
</organism>
<protein>
    <recommendedName>
        <fullName evidence="6">LPS-assembly lipoprotein LptE</fullName>
    </recommendedName>
</protein>
<dbReference type="PANTHER" id="PTHR38098:SF1">
    <property type="entry name" value="LPS-ASSEMBLY LIPOPROTEIN LPTE"/>
    <property type="match status" value="1"/>
</dbReference>